<comment type="caution">
    <text evidence="8">The sequence shown here is derived from an EMBL/GenBank/DDBJ whole genome shotgun (WGS) entry which is preliminary data.</text>
</comment>
<dbReference type="InterPro" id="IPR000792">
    <property type="entry name" value="Tscrpt_reg_LuxR_C"/>
</dbReference>
<accession>A0ABW6BQK3</accession>
<evidence type="ECO:0000313" key="8">
    <source>
        <dbReference type="EMBL" id="MFD2999406.1"/>
    </source>
</evidence>
<dbReference type="PANTHER" id="PTHR43214">
    <property type="entry name" value="TWO-COMPONENT RESPONSE REGULATOR"/>
    <property type="match status" value="1"/>
</dbReference>
<dbReference type="SUPFAM" id="SSF52172">
    <property type="entry name" value="CheY-like"/>
    <property type="match status" value="1"/>
</dbReference>
<name>A0ABW6BQK3_9BACT</name>
<dbReference type="RefSeq" id="WP_377480959.1">
    <property type="nucleotide sequence ID" value="NZ_JBHUOX010000002.1"/>
</dbReference>
<evidence type="ECO:0000256" key="1">
    <source>
        <dbReference type="ARBA" id="ARBA00022553"/>
    </source>
</evidence>
<dbReference type="CDD" id="cd06170">
    <property type="entry name" value="LuxR_C_like"/>
    <property type="match status" value="1"/>
</dbReference>
<dbReference type="PROSITE" id="PS50110">
    <property type="entry name" value="RESPONSE_REGULATORY"/>
    <property type="match status" value="1"/>
</dbReference>
<keyword evidence="3" id="KW-0238">DNA-binding</keyword>
<protein>
    <submittedName>
        <fullName evidence="8">Response regulator</fullName>
    </submittedName>
</protein>
<dbReference type="SMART" id="SM00448">
    <property type="entry name" value="REC"/>
    <property type="match status" value="1"/>
</dbReference>
<evidence type="ECO:0000259" key="6">
    <source>
        <dbReference type="PROSITE" id="PS50043"/>
    </source>
</evidence>
<evidence type="ECO:0000313" key="9">
    <source>
        <dbReference type="Proteomes" id="UP001597641"/>
    </source>
</evidence>
<evidence type="ECO:0000256" key="4">
    <source>
        <dbReference type="ARBA" id="ARBA00023163"/>
    </source>
</evidence>
<evidence type="ECO:0000256" key="2">
    <source>
        <dbReference type="ARBA" id="ARBA00023015"/>
    </source>
</evidence>
<proteinExistence type="predicted"/>
<dbReference type="Proteomes" id="UP001597641">
    <property type="component" value="Unassembled WGS sequence"/>
</dbReference>
<sequence>MVKLVLTDDHKLVREGIRALLTLDETIEVAGEAASGRELLDLLVYTPADIVLLDISMPEMDGYDTLKLLRKSFPDVKVLVLSMLDDERYVHQMMETGAAGYLLKNTSIKEMQSAIKLITGGIQYISPSLTLDLLSKSKKAPHYQMRQESSKKLYKDLSKRETEVLQLISEGYTNAEISEVLFTSKRTIETHRQNLLEKTHTRNTAALIKFAVLNGIIS</sequence>
<gene>
    <name evidence="8" type="ORF">ACFS7Z_03455</name>
</gene>
<dbReference type="InterPro" id="IPR039420">
    <property type="entry name" value="WalR-like"/>
</dbReference>
<organism evidence="8 9">
    <name type="scientific">Pontibacter toksunensis</name>
    <dbReference type="NCBI Taxonomy" id="1332631"/>
    <lineage>
        <taxon>Bacteria</taxon>
        <taxon>Pseudomonadati</taxon>
        <taxon>Bacteroidota</taxon>
        <taxon>Cytophagia</taxon>
        <taxon>Cytophagales</taxon>
        <taxon>Hymenobacteraceae</taxon>
        <taxon>Pontibacter</taxon>
    </lineage>
</organism>
<reference evidence="9" key="1">
    <citation type="journal article" date="2019" name="Int. J. Syst. Evol. Microbiol.">
        <title>The Global Catalogue of Microorganisms (GCM) 10K type strain sequencing project: providing services to taxonomists for standard genome sequencing and annotation.</title>
        <authorList>
            <consortium name="The Broad Institute Genomics Platform"/>
            <consortium name="The Broad Institute Genome Sequencing Center for Infectious Disease"/>
            <person name="Wu L."/>
            <person name="Ma J."/>
        </authorList>
    </citation>
    <scope>NUCLEOTIDE SEQUENCE [LARGE SCALE GENOMIC DNA]</scope>
    <source>
        <strain evidence="9">KCTC 23984</strain>
    </source>
</reference>
<dbReference type="InterPro" id="IPR016032">
    <property type="entry name" value="Sig_transdc_resp-reg_C-effctor"/>
</dbReference>
<dbReference type="Pfam" id="PF00072">
    <property type="entry name" value="Response_reg"/>
    <property type="match status" value="1"/>
</dbReference>
<evidence type="ECO:0000259" key="7">
    <source>
        <dbReference type="PROSITE" id="PS50110"/>
    </source>
</evidence>
<dbReference type="PANTHER" id="PTHR43214:SF41">
    <property type="entry name" value="NITRATE_NITRITE RESPONSE REGULATOR PROTEIN NARP"/>
    <property type="match status" value="1"/>
</dbReference>
<dbReference type="SUPFAM" id="SSF46894">
    <property type="entry name" value="C-terminal effector domain of the bipartite response regulators"/>
    <property type="match status" value="1"/>
</dbReference>
<dbReference type="CDD" id="cd17535">
    <property type="entry name" value="REC_NarL-like"/>
    <property type="match status" value="1"/>
</dbReference>
<keyword evidence="2" id="KW-0805">Transcription regulation</keyword>
<keyword evidence="9" id="KW-1185">Reference proteome</keyword>
<dbReference type="InterPro" id="IPR058245">
    <property type="entry name" value="NreC/VraR/RcsB-like_REC"/>
</dbReference>
<feature type="modified residue" description="4-aspartylphosphate" evidence="5">
    <location>
        <position position="54"/>
    </location>
</feature>
<dbReference type="Pfam" id="PF00196">
    <property type="entry name" value="GerE"/>
    <property type="match status" value="1"/>
</dbReference>
<evidence type="ECO:0000256" key="5">
    <source>
        <dbReference type="PROSITE-ProRule" id="PRU00169"/>
    </source>
</evidence>
<dbReference type="InterPro" id="IPR001789">
    <property type="entry name" value="Sig_transdc_resp-reg_receiver"/>
</dbReference>
<keyword evidence="4" id="KW-0804">Transcription</keyword>
<feature type="domain" description="Response regulatory" evidence="7">
    <location>
        <begin position="3"/>
        <end position="119"/>
    </location>
</feature>
<dbReference type="PROSITE" id="PS50043">
    <property type="entry name" value="HTH_LUXR_2"/>
    <property type="match status" value="1"/>
</dbReference>
<dbReference type="PRINTS" id="PR00038">
    <property type="entry name" value="HTHLUXR"/>
</dbReference>
<feature type="domain" description="HTH luxR-type" evidence="6">
    <location>
        <begin position="150"/>
        <end position="215"/>
    </location>
</feature>
<dbReference type="Gene3D" id="3.40.50.2300">
    <property type="match status" value="1"/>
</dbReference>
<evidence type="ECO:0000256" key="3">
    <source>
        <dbReference type="ARBA" id="ARBA00023125"/>
    </source>
</evidence>
<dbReference type="SMART" id="SM00421">
    <property type="entry name" value="HTH_LUXR"/>
    <property type="match status" value="1"/>
</dbReference>
<dbReference type="EMBL" id="JBHUOX010000002">
    <property type="protein sequence ID" value="MFD2999406.1"/>
    <property type="molecule type" value="Genomic_DNA"/>
</dbReference>
<keyword evidence="1 5" id="KW-0597">Phosphoprotein</keyword>
<dbReference type="InterPro" id="IPR011006">
    <property type="entry name" value="CheY-like_superfamily"/>
</dbReference>